<dbReference type="Gene3D" id="6.20.200.30">
    <property type="match status" value="1"/>
</dbReference>
<keyword evidence="3" id="KW-0443">Lipid metabolism</keyword>
<dbReference type="AlphaFoldDB" id="A0AAN7V583"/>
<proteinExistence type="inferred from homology"/>
<evidence type="ECO:0000313" key="6">
    <source>
        <dbReference type="Proteomes" id="UP001329430"/>
    </source>
</evidence>
<dbReference type="Pfam" id="PF00462">
    <property type="entry name" value="Glutaredoxin"/>
    <property type="match status" value="1"/>
</dbReference>
<gene>
    <name evidence="5" type="ORF">RI129_011294</name>
</gene>
<comment type="caution">
    <text evidence="5">The sequence shown here is derived from an EMBL/GenBank/DDBJ whole genome shotgun (WGS) entry which is preliminary data.</text>
</comment>
<evidence type="ECO:0000259" key="4">
    <source>
        <dbReference type="Pfam" id="PF00462"/>
    </source>
</evidence>
<accession>A0AAN7V583</accession>
<dbReference type="PANTHER" id="PTHR12782">
    <property type="entry name" value="MICROSOMAL PROSTAGLANDIN E SYNTHASE-2"/>
    <property type="match status" value="1"/>
</dbReference>
<dbReference type="SUPFAM" id="SSF47616">
    <property type="entry name" value="GST C-terminal domain-like"/>
    <property type="match status" value="1"/>
</dbReference>
<dbReference type="CDD" id="cd03197">
    <property type="entry name" value="GST_C_mPGES2"/>
    <property type="match status" value="1"/>
</dbReference>
<dbReference type="GO" id="GO:0050220">
    <property type="term" value="F:prostaglandin-E synthase activity"/>
    <property type="evidence" value="ECO:0007669"/>
    <property type="project" value="InterPro"/>
</dbReference>
<dbReference type="SFLD" id="SFLDG01182">
    <property type="entry name" value="Prostaglandin_E_synthase_like"/>
    <property type="match status" value="1"/>
</dbReference>
<dbReference type="GO" id="GO:0006629">
    <property type="term" value="P:lipid metabolic process"/>
    <property type="evidence" value="ECO:0007669"/>
    <property type="project" value="UniProtKB-KW"/>
</dbReference>
<dbReference type="Gene3D" id="3.40.30.10">
    <property type="entry name" value="Glutaredoxin"/>
    <property type="match status" value="1"/>
</dbReference>
<comment type="similarity">
    <text evidence="2">Belongs to the GST superfamily.</text>
</comment>
<organism evidence="5 6">
    <name type="scientific">Pyrocoelia pectoralis</name>
    <dbReference type="NCBI Taxonomy" id="417401"/>
    <lineage>
        <taxon>Eukaryota</taxon>
        <taxon>Metazoa</taxon>
        <taxon>Ecdysozoa</taxon>
        <taxon>Arthropoda</taxon>
        <taxon>Hexapoda</taxon>
        <taxon>Insecta</taxon>
        <taxon>Pterygota</taxon>
        <taxon>Neoptera</taxon>
        <taxon>Endopterygota</taxon>
        <taxon>Coleoptera</taxon>
        <taxon>Polyphaga</taxon>
        <taxon>Elateriformia</taxon>
        <taxon>Elateroidea</taxon>
        <taxon>Lampyridae</taxon>
        <taxon>Lampyrinae</taxon>
        <taxon>Pyrocoelia</taxon>
    </lineage>
</organism>
<dbReference type="GO" id="GO:0005739">
    <property type="term" value="C:mitochondrion"/>
    <property type="evidence" value="ECO:0007669"/>
    <property type="project" value="TreeGrafter"/>
</dbReference>
<dbReference type="InterPro" id="IPR036282">
    <property type="entry name" value="Glutathione-S-Trfase_C_sf"/>
</dbReference>
<dbReference type="Gene3D" id="1.20.1050.10">
    <property type="match status" value="1"/>
</dbReference>
<dbReference type="InterPro" id="IPR040079">
    <property type="entry name" value="Glutathione_S-Trfase"/>
</dbReference>
<feature type="domain" description="Glutaredoxin" evidence="4">
    <location>
        <begin position="101"/>
        <end position="149"/>
    </location>
</feature>
<dbReference type="SUPFAM" id="SSF52833">
    <property type="entry name" value="Thioredoxin-like"/>
    <property type="match status" value="1"/>
</dbReference>
<dbReference type="SFLD" id="SFLDG01203">
    <property type="entry name" value="Prostaglandin_E_synthase_like1"/>
    <property type="match status" value="1"/>
</dbReference>
<dbReference type="PANTHER" id="PTHR12782:SF5">
    <property type="entry name" value="PROSTAGLANDIN E SYNTHASE 2"/>
    <property type="match status" value="1"/>
</dbReference>
<name>A0AAN7V583_9COLE</name>
<reference evidence="5 6" key="1">
    <citation type="journal article" date="2024" name="Insects">
        <title>An Improved Chromosome-Level Genome Assembly of the Firefly Pyrocoelia pectoralis.</title>
        <authorList>
            <person name="Fu X."/>
            <person name="Meyer-Rochow V.B."/>
            <person name="Ballantyne L."/>
            <person name="Zhu X."/>
        </authorList>
    </citation>
    <scope>NUCLEOTIDE SEQUENCE [LARGE SCALE GENOMIC DNA]</scope>
    <source>
        <strain evidence="5">XCY_ONT2</strain>
    </source>
</reference>
<dbReference type="InterPro" id="IPR011767">
    <property type="entry name" value="GLR_AS"/>
</dbReference>
<dbReference type="InterPro" id="IPR034335">
    <property type="entry name" value="PGES2_C"/>
</dbReference>
<keyword evidence="6" id="KW-1185">Reference proteome</keyword>
<evidence type="ECO:0000256" key="2">
    <source>
        <dbReference type="ARBA" id="ARBA00007409"/>
    </source>
</evidence>
<dbReference type="Proteomes" id="UP001329430">
    <property type="component" value="Chromosome 8"/>
</dbReference>
<comment type="function">
    <text evidence="1">Has a glutathione-disulfide oxidoreductase activity in the presence of NADPH and glutathione reductase. Reduces low molecular weight disulfides and proteins.</text>
</comment>
<protein>
    <recommendedName>
        <fullName evidence="4">Glutaredoxin domain-containing protein</fullName>
    </recommendedName>
</protein>
<sequence>MNLPLKSLRAFFRKSNQLINSKLSIATSVSPVGIRNVVKLSLVGAGIGTVIGITYSVYNLNKPLAHIINREITLPLLQDPPNIPISRRIRIPTDQSGLKLTLYQYQTCPFCCKVRAFLDYHGISYNVVEVDPVLRQSIKWSTYKKVPIVLAELNNGYQIFLDSSMIVSALSSYIKEPNRELRDIVKSYPQITFADESGATKYEIMNRYFLMLDKTVNTKEIEEERKWRKWADDVLVHTLSPNVYRTFAESLQSFNWFSEVGEWEKNFPAWERYFIIHVGALAMWIIGKRLKMRHNLKEDVRISLYDECNFFAKAVKEKGTPFIGGQRPNLADLAVYGILNSIEGCAAFQDVLDNSKIKTWYFTMKTAVSQHQGGQLL</sequence>
<dbReference type="InterPro" id="IPR034334">
    <property type="entry name" value="PGES2"/>
</dbReference>
<evidence type="ECO:0000313" key="5">
    <source>
        <dbReference type="EMBL" id="KAK5640483.1"/>
    </source>
</evidence>
<dbReference type="SFLD" id="SFLDS00019">
    <property type="entry name" value="Glutathione_Transferase_(cytos"/>
    <property type="match status" value="1"/>
</dbReference>
<dbReference type="InterPro" id="IPR036249">
    <property type="entry name" value="Thioredoxin-like_sf"/>
</dbReference>
<evidence type="ECO:0000256" key="1">
    <source>
        <dbReference type="ARBA" id="ARBA00002549"/>
    </source>
</evidence>
<dbReference type="InterPro" id="IPR002109">
    <property type="entry name" value="Glutaredoxin"/>
</dbReference>
<dbReference type="EMBL" id="JAVRBK010000008">
    <property type="protein sequence ID" value="KAK5640483.1"/>
    <property type="molecule type" value="Genomic_DNA"/>
</dbReference>
<dbReference type="PROSITE" id="PS00195">
    <property type="entry name" value="GLUTAREDOXIN_1"/>
    <property type="match status" value="1"/>
</dbReference>
<evidence type="ECO:0000256" key="3">
    <source>
        <dbReference type="ARBA" id="ARBA00023098"/>
    </source>
</evidence>
<dbReference type="PROSITE" id="PS51354">
    <property type="entry name" value="GLUTAREDOXIN_2"/>
    <property type="match status" value="1"/>
</dbReference>